<organism evidence="1 5">
    <name type="scientific">Orbilia oligospora</name>
    <name type="common">Nematode-trapping fungus</name>
    <name type="synonym">Arthrobotrys oligospora</name>
    <dbReference type="NCBI Taxonomy" id="2813651"/>
    <lineage>
        <taxon>Eukaryota</taxon>
        <taxon>Fungi</taxon>
        <taxon>Dikarya</taxon>
        <taxon>Ascomycota</taxon>
        <taxon>Pezizomycotina</taxon>
        <taxon>Orbiliomycetes</taxon>
        <taxon>Orbiliales</taxon>
        <taxon>Orbiliaceae</taxon>
        <taxon>Orbilia</taxon>
    </lineage>
</organism>
<gene>
    <name evidence="3" type="ORF">TWF106_004694</name>
    <name evidence="2" type="ORF">TWF679_010619</name>
    <name evidence="1" type="ORF">TWF788_006896</name>
</gene>
<dbReference type="AlphaFoldDB" id="A0A7C8PUD6"/>
<name>A0A7C8PUD6_ORBOL</name>
<evidence type="ECO:0000313" key="2">
    <source>
        <dbReference type="EMBL" id="KAF3202833.1"/>
    </source>
</evidence>
<sequence length="144" mass="15858">MGVTTSESPAGRTCFWYIFGVGLNVNTARGGLPLSRRHQRDGPNDQTIDSDPLTLDIQLINTNVGGSCEGEKGDDNLVISRQMNKPFLVRRWAKQRAMGLSQAAAMPDWKEVLGTDQGNPEAVVKKAAGARTLLIDTQRRRIYM</sequence>
<dbReference type="EMBL" id="WIWS01000021">
    <property type="protein sequence ID" value="KAF3224052.1"/>
    <property type="molecule type" value="Genomic_DNA"/>
</dbReference>
<dbReference type="EMBL" id="WIWT01000084">
    <property type="protein sequence ID" value="KAF3202833.1"/>
    <property type="molecule type" value="Genomic_DNA"/>
</dbReference>
<dbReference type="Proteomes" id="UP000479691">
    <property type="component" value="Unassembled WGS sequence"/>
</dbReference>
<comment type="caution">
    <text evidence="1">The sequence shown here is derived from an EMBL/GenBank/DDBJ whole genome shotgun (WGS) entry which is preliminary data.</text>
</comment>
<dbReference type="EMBL" id="JAABOE010000036">
    <property type="protein sequence ID" value="KAF3179895.1"/>
    <property type="molecule type" value="Genomic_DNA"/>
</dbReference>
<dbReference type="Proteomes" id="UP000472727">
    <property type="component" value="Unassembled WGS sequence"/>
</dbReference>
<reference evidence="4 5" key="1">
    <citation type="submission" date="2019-06" db="EMBL/GenBank/DDBJ databases">
        <authorList>
            <person name="Palmer J.M."/>
        </authorList>
    </citation>
    <scope>NUCLEOTIDE SEQUENCE [LARGE SCALE GENOMIC DNA]</scope>
    <source>
        <strain evidence="3 4">TWF106</strain>
        <strain evidence="2">TWF679</strain>
        <strain evidence="1 5">TWF788</strain>
    </source>
</reference>
<evidence type="ECO:0000313" key="1">
    <source>
        <dbReference type="EMBL" id="KAF3179895.1"/>
    </source>
</evidence>
<dbReference type="Proteomes" id="UP000614610">
    <property type="component" value="Unassembled WGS sequence"/>
</dbReference>
<evidence type="ECO:0000313" key="4">
    <source>
        <dbReference type="Proteomes" id="UP000472727"/>
    </source>
</evidence>
<evidence type="ECO:0000313" key="3">
    <source>
        <dbReference type="EMBL" id="KAF3224052.1"/>
    </source>
</evidence>
<protein>
    <submittedName>
        <fullName evidence="1">Uncharacterized protein</fullName>
    </submittedName>
</protein>
<dbReference type="OrthoDB" id="10298860at2759"/>
<accession>A0A7C8PUD6</accession>
<proteinExistence type="predicted"/>
<evidence type="ECO:0000313" key="5">
    <source>
        <dbReference type="Proteomes" id="UP000479691"/>
    </source>
</evidence>